<dbReference type="OrthoDB" id="9803079at2"/>
<accession>A0A429ZP10</accession>
<evidence type="ECO:0000313" key="2">
    <source>
        <dbReference type="Proteomes" id="UP000287239"/>
    </source>
</evidence>
<dbReference type="AlphaFoldDB" id="A0A429ZP10"/>
<evidence type="ECO:0000313" key="1">
    <source>
        <dbReference type="EMBL" id="RST95408.1"/>
    </source>
</evidence>
<dbReference type="Proteomes" id="UP000287239">
    <property type="component" value="Unassembled WGS sequence"/>
</dbReference>
<dbReference type="PANTHER" id="PTHR36437">
    <property type="entry name" value="GLYOXALASE/BLEOMYCIN RESISTANCE PROTEIN/DIOXYGENASE"/>
    <property type="match status" value="1"/>
</dbReference>
<evidence type="ECO:0008006" key="3">
    <source>
        <dbReference type="Google" id="ProtNLM"/>
    </source>
</evidence>
<name>A0A429ZP10_9ENTE</name>
<dbReference type="Gene3D" id="3.10.180.10">
    <property type="entry name" value="2,3-Dihydroxybiphenyl 1,2-Dioxygenase, domain 1"/>
    <property type="match status" value="1"/>
</dbReference>
<comment type="caution">
    <text evidence="1">The sequence shown here is derived from an EMBL/GenBank/DDBJ whole genome shotgun (WGS) entry which is preliminary data.</text>
</comment>
<protein>
    <recommendedName>
        <fullName evidence="3">VOC domain-containing protein</fullName>
    </recommendedName>
</protein>
<dbReference type="SUPFAM" id="SSF54593">
    <property type="entry name" value="Glyoxalase/Bleomycin resistance protein/Dihydroxybiphenyl dioxygenase"/>
    <property type="match status" value="1"/>
</dbReference>
<keyword evidence="2" id="KW-1185">Reference proteome</keyword>
<dbReference type="EMBL" id="NGJU01000010">
    <property type="protein sequence ID" value="RST95408.1"/>
    <property type="molecule type" value="Genomic_DNA"/>
</dbReference>
<dbReference type="GeneID" id="98568223"/>
<dbReference type="RefSeq" id="WP_126779709.1">
    <property type="nucleotide sequence ID" value="NZ_CAUQJP010000054.1"/>
</dbReference>
<dbReference type="PANTHER" id="PTHR36437:SF2">
    <property type="entry name" value="GLYOXALASE_BLEOMYCIN RESISTANCE PROTEIN_DIOXYGENASE"/>
    <property type="match status" value="1"/>
</dbReference>
<organism evidence="1 2">
    <name type="scientific">Vagococcus salmoninarum</name>
    <dbReference type="NCBI Taxonomy" id="2739"/>
    <lineage>
        <taxon>Bacteria</taxon>
        <taxon>Bacillati</taxon>
        <taxon>Bacillota</taxon>
        <taxon>Bacilli</taxon>
        <taxon>Lactobacillales</taxon>
        <taxon>Enterococcaceae</taxon>
        <taxon>Vagococcus</taxon>
    </lineage>
</organism>
<dbReference type="InterPro" id="IPR029068">
    <property type="entry name" value="Glyas_Bleomycin-R_OHBP_Dase"/>
</dbReference>
<gene>
    <name evidence="1" type="ORF">CBF35_07570</name>
</gene>
<proteinExistence type="predicted"/>
<sequence length="121" mass="13712">MIKEITIMLYVTNVKATATFWQTYLEFEVIQELEIEGYPSIVLSTGQGFNLQLFASDFIQKFSPEVSLAPPSLLLTTEDIHGLHGKMATSDYFVSELSQRGDKLVFNFADNENRYFAVTSL</sequence>
<reference evidence="1 2" key="1">
    <citation type="submission" date="2017-05" db="EMBL/GenBank/DDBJ databases">
        <title>Vagococcus spp. assemblies.</title>
        <authorList>
            <person name="Gulvik C.A."/>
        </authorList>
    </citation>
    <scope>NUCLEOTIDE SEQUENCE [LARGE SCALE GENOMIC DNA]</scope>
    <source>
        <strain evidence="1 2">NCFB 2777</strain>
    </source>
</reference>